<accession>A0A0K8V9Z2</accession>
<feature type="transmembrane region" description="Helical" evidence="1">
    <location>
        <begin position="42"/>
        <end position="67"/>
    </location>
</feature>
<organism evidence="2">
    <name type="scientific">Bactrocera latifrons</name>
    <name type="common">Malaysian fruit fly</name>
    <name type="synonym">Chaetodacus latifrons</name>
    <dbReference type="NCBI Taxonomy" id="174628"/>
    <lineage>
        <taxon>Eukaryota</taxon>
        <taxon>Metazoa</taxon>
        <taxon>Ecdysozoa</taxon>
        <taxon>Arthropoda</taxon>
        <taxon>Hexapoda</taxon>
        <taxon>Insecta</taxon>
        <taxon>Pterygota</taxon>
        <taxon>Neoptera</taxon>
        <taxon>Endopterygota</taxon>
        <taxon>Diptera</taxon>
        <taxon>Brachycera</taxon>
        <taxon>Muscomorpha</taxon>
        <taxon>Tephritoidea</taxon>
        <taxon>Tephritidae</taxon>
        <taxon>Bactrocera</taxon>
        <taxon>Bactrocera</taxon>
    </lineage>
</organism>
<protein>
    <submittedName>
        <fullName evidence="2">Uncharacterized protein</fullName>
    </submittedName>
</protein>
<sequence>MRGPLWLPGSVDRFTTLFQRTRSCVLQPSKGLPASAIFAELLIAPFCVTHSLAVTLVVVIVVFYFIYFTGDAEFGSLTHAFDDCSLESGRRLCVSAAAATQLSPPLCEASLPFYKHYLAKCEINYESGSH</sequence>
<proteinExistence type="predicted"/>
<evidence type="ECO:0000313" key="2">
    <source>
        <dbReference type="EMBL" id="JAI35365.1"/>
    </source>
</evidence>
<dbReference type="EMBL" id="GDHF01016949">
    <property type="protein sequence ID" value="JAI35365.1"/>
    <property type="molecule type" value="Transcribed_RNA"/>
</dbReference>
<evidence type="ECO:0000256" key="1">
    <source>
        <dbReference type="SAM" id="Phobius"/>
    </source>
</evidence>
<keyword evidence="1" id="KW-0472">Membrane</keyword>
<name>A0A0K8V9Z2_BACLA</name>
<reference evidence="2" key="1">
    <citation type="submission" date="2015-06" db="EMBL/GenBank/DDBJ databases">
        <authorList>
            <person name="Hoefler B.C."/>
            <person name="Straight P.D."/>
        </authorList>
    </citation>
    <scope>NUCLEOTIDE SEQUENCE</scope>
</reference>
<keyword evidence="1" id="KW-0812">Transmembrane</keyword>
<keyword evidence="1" id="KW-1133">Transmembrane helix</keyword>
<dbReference type="AlphaFoldDB" id="A0A0K8V9Z2"/>
<gene>
    <name evidence="2" type="ORF">c0_g1_i1</name>
</gene>